<dbReference type="Pfam" id="PF03706">
    <property type="entry name" value="LPG_synthase_TM"/>
    <property type="match status" value="1"/>
</dbReference>
<keyword evidence="3 6" id="KW-0812">Transmembrane</keyword>
<dbReference type="PANTHER" id="PTHR37693">
    <property type="entry name" value="PHOSPHATIDYLGLYCEROL LYSYLTRANSFERASE"/>
    <property type="match status" value="1"/>
</dbReference>
<comment type="caution">
    <text evidence="7">The sequence shown here is derived from an EMBL/GenBank/DDBJ whole genome shotgun (WGS) entry which is preliminary data.</text>
</comment>
<dbReference type="EMBL" id="ARXR01000019">
    <property type="protein sequence ID" value="MBF5053655.1"/>
    <property type="molecule type" value="Genomic_DNA"/>
</dbReference>
<dbReference type="NCBIfam" id="TIGR00374">
    <property type="entry name" value="flippase-like domain"/>
    <property type="match status" value="1"/>
</dbReference>
<evidence type="ECO:0000313" key="8">
    <source>
        <dbReference type="Proteomes" id="UP000644441"/>
    </source>
</evidence>
<feature type="transmembrane region" description="Helical" evidence="6">
    <location>
        <begin position="121"/>
        <end position="140"/>
    </location>
</feature>
<name>A0ABS0AHX8_9GAMM</name>
<evidence type="ECO:0000256" key="4">
    <source>
        <dbReference type="ARBA" id="ARBA00022989"/>
    </source>
</evidence>
<evidence type="ECO:0000256" key="6">
    <source>
        <dbReference type="SAM" id="Phobius"/>
    </source>
</evidence>
<evidence type="ECO:0000256" key="2">
    <source>
        <dbReference type="ARBA" id="ARBA00022475"/>
    </source>
</evidence>
<feature type="transmembrane region" description="Helical" evidence="6">
    <location>
        <begin position="218"/>
        <end position="243"/>
    </location>
</feature>
<keyword evidence="4 6" id="KW-1133">Transmembrane helix</keyword>
<evidence type="ECO:0000256" key="5">
    <source>
        <dbReference type="ARBA" id="ARBA00023136"/>
    </source>
</evidence>
<organism evidence="7 8">
    <name type="scientific">Alloalcanivorax venustensis ISO4</name>
    <dbReference type="NCBI Taxonomy" id="1177184"/>
    <lineage>
        <taxon>Bacteria</taxon>
        <taxon>Pseudomonadati</taxon>
        <taxon>Pseudomonadota</taxon>
        <taxon>Gammaproteobacteria</taxon>
        <taxon>Oceanospirillales</taxon>
        <taxon>Alcanivoracaceae</taxon>
        <taxon>Alloalcanivorax</taxon>
    </lineage>
</organism>
<evidence type="ECO:0000256" key="3">
    <source>
        <dbReference type="ARBA" id="ARBA00022692"/>
    </source>
</evidence>
<feature type="transmembrane region" description="Helical" evidence="6">
    <location>
        <begin position="34"/>
        <end position="53"/>
    </location>
</feature>
<dbReference type="RefSeq" id="WP_194856303.1">
    <property type="nucleotide sequence ID" value="NZ_ARXR01000019.1"/>
</dbReference>
<dbReference type="Proteomes" id="UP000644441">
    <property type="component" value="Unassembled WGS sequence"/>
</dbReference>
<feature type="transmembrane region" description="Helical" evidence="6">
    <location>
        <begin position="304"/>
        <end position="320"/>
    </location>
</feature>
<evidence type="ECO:0008006" key="9">
    <source>
        <dbReference type="Google" id="ProtNLM"/>
    </source>
</evidence>
<evidence type="ECO:0000256" key="1">
    <source>
        <dbReference type="ARBA" id="ARBA00004651"/>
    </source>
</evidence>
<evidence type="ECO:0000313" key="7">
    <source>
        <dbReference type="EMBL" id="MBF5053655.1"/>
    </source>
</evidence>
<keyword evidence="8" id="KW-1185">Reference proteome</keyword>
<reference evidence="7 8" key="1">
    <citation type="submission" date="2012-09" db="EMBL/GenBank/DDBJ databases">
        <title>Genome Sequence of alkane-degrading Bacterium Alcanivorax venustensis ISO4.</title>
        <authorList>
            <person name="Lai Q."/>
            <person name="Shao Z."/>
        </authorList>
    </citation>
    <scope>NUCLEOTIDE SEQUENCE [LARGE SCALE GENOMIC DNA]</scope>
    <source>
        <strain evidence="7 8">ISO4</strain>
    </source>
</reference>
<gene>
    <name evidence="7" type="ORF">ISO4_02257</name>
</gene>
<dbReference type="InterPro" id="IPR022791">
    <property type="entry name" value="L-PG_synthase/AglD"/>
</dbReference>
<keyword evidence="2" id="KW-1003">Cell membrane</keyword>
<accession>A0ABS0AHX8</accession>
<feature type="transmembrane region" description="Helical" evidence="6">
    <location>
        <begin position="146"/>
        <end position="169"/>
    </location>
</feature>
<dbReference type="PANTHER" id="PTHR37693:SF1">
    <property type="entry name" value="INTEGRAL MEMBRANE PROTEIN"/>
    <property type="match status" value="1"/>
</dbReference>
<proteinExistence type="predicted"/>
<protein>
    <recommendedName>
        <fullName evidence="9">TIGR00374 family protein</fullName>
    </recommendedName>
</protein>
<sequence length="330" mass="35930">MTRHWRWLFAVALLVGAAVPFVLGGQQVLARLVTVPVGWLALLVAMIAVCWNLNAWRLRLMLNGRAPGLGHGAAVATVMATEFTLNATPGGSGAPFTLAALLRRHGVAPAQATAVLAVDQLTDLLVFAALLPTVALYGLARYLDLAAWWQVAVPFALMLAALVGVGLLARFQRRVLIGSGDFLAWLGLRRRRRLRLARAVLRFRRGLEETLAVPRRRLLLMFSLCLCHWLLRYSVIYVAVLALGEHLDWVYGFFVQMVAMGAGHLTLLPGGAGGAEVAGAALLNPWLTSVTTATTIVVWRFFTFYWYLLAGGAVMLWLAARTGEPLLDGK</sequence>
<comment type="subcellular location">
    <subcellularLocation>
        <location evidence="1">Cell membrane</location>
        <topology evidence="1">Multi-pass membrane protein</topology>
    </subcellularLocation>
</comment>
<keyword evidence="5 6" id="KW-0472">Membrane</keyword>